<dbReference type="OrthoDB" id="9778912at2"/>
<dbReference type="Proteomes" id="UP000007463">
    <property type="component" value="Chromosome"/>
</dbReference>
<keyword evidence="2" id="KW-0285">Flavoprotein</keyword>
<reference evidence="7" key="2">
    <citation type="submission" date="2011-02" db="EMBL/GenBank/DDBJ databases">
        <title>The complete genome of Fluviicola taffensis DSM 16823.</title>
        <authorList>
            <consortium name="US DOE Joint Genome Institute (JGI-PGF)"/>
            <person name="Lucas S."/>
            <person name="Copeland A."/>
            <person name="Lapidus A."/>
            <person name="Bruce D."/>
            <person name="Goodwin L."/>
            <person name="Pitluck S."/>
            <person name="Kyrpides N."/>
            <person name="Mavromatis K."/>
            <person name="Ivanova N."/>
            <person name="Mikhailova N."/>
            <person name="Pagani I."/>
            <person name="Chertkov O."/>
            <person name="Detter J.C."/>
            <person name="Han C."/>
            <person name="Tapia R."/>
            <person name="Land M."/>
            <person name="Hauser L."/>
            <person name="Markowitz V."/>
            <person name="Cheng J.-F."/>
            <person name="Hugenholtz P."/>
            <person name="Woyke T."/>
            <person name="Wu D."/>
            <person name="Tindall B."/>
            <person name="Pomrenke H.G."/>
            <person name="Brambilla E."/>
            <person name="Klenk H.-P."/>
            <person name="Eisen J.A."/>
        </authorList>
    </citation>
    <scope>NUCLEOTIDE SEQUENCE [LARGE SCALE GENOMIC DNA]</scope>
    <source>
        <strain evidence="7">DSM 16823 / RW262 / RW262</strain>
    </source>
</reference>
<sequence precursor="true">MTITELKNRLTLPVIVSPMFLVSGSKLAIESCKNGIVGTIPSLNGRTSEAFEQLLIEITNTLKQFEEETGIKPAPFGVNLIVNKTNPRLMPDLELCVKYQVPIIITSLGAVKEVVDAVHSYGGLVFHDVIKKRHAEKAIESGVDGIIAVANGAGGHGGTANPFALVEEIRSFYDGTLILAGTITKGKDILAAENMGADFAYMGTRFIATEESLAQSDYKKMLVASHIEDIIYTDGISGVNANFLLPSIEKSGVDLTEKKEEDFSKLSDEHSKAWKDIWSAGQGTTGIEKVESVANLVNELKREYKETLLENQRKLEGLKYS</sequence>
<evidence type="ECO:0000256" key="4">
    <source>
        <dbReference type="ARBA" id="ARBA00023002"/>
    </source>
</evidence>
<evidence type="ECO:0000313" key="7">
    <source>
        <dbReference type="Proteomes" id="UP000007463"/>
    </source>
</evidence>
<keyword evidence="4" id="KW-0560">Oxidoreductase</keyword>
<dbReference type="HOGENOM" id="CLU_038732_3_0_10"/>
<accession>F2IBY2</accession>
<evidence type="ECO:0000256" key="2">
    <source>
        <dbReference type="ARBA" id="ARBA00022630"/>
    </source>
</evidence>
<dbReference type="CDD" id="cd04730">
    <property type="entry name" value="NPD_like"/>
    <property type="match status" value="1"/>
</dbReference>
<reference evidence="6 7" key="1">
    <citation type="journal article" date="2011" name="Stand. Genomic Sci.">
        <title>Complete genome sequence of the gliding freshwater bacterium Fluviicola taffensis type strain (RW262).</title>
        <authorList>
            <person name="Woyke T."/>
            <person name="Chertkov O."/>
            <person name="Lapidus A."/>
            <person name="Nolan M."/>
            <person name="Lucas S."/>
            <person name="Del Rio T.G."/>
            <person name="Tice H."/>
            <person name="Cheng J.F."/>
            <person name="Tapia R."/>
            <person name="Han C."/>
            <person name="Goodwin L."/>
            <person name="Pitluck S."/>
            <person name="Liolios K."/>
            <person name="Pagani I."/>
            <person name="Ivanova N."/>
            <person name="Huntemann M."/>
            <person name="Mavromatis K."/>
            <person name="Mikhailova N."/>
            <person name="Pati A."/>
            <person name="Chen A."/>
            <person name="Palaniappan K."/>
            <person name="Land M."/>
            <person name="Hauser L."/>
            <person name="Brambilla E.M."/>
            <person name="Rohde M."/>
            <person name="Mwirichia R."/>
            <person name="Sikorski J."/>
            <person name="Tindall B.J."/>
            <person name="Goker M."/>
            <person name="Bristow J."/>
            <person name="Eisen J.A."/>
            <person name="Markowitz V."/>
            <person name="Hugenholtz P."/>
            <person name="Klenk H.P."/>
            <person name="Kyrpides N.C."/>
        </authorList>
    </citation>
    <scope>NUCLEOTIDE SEQUENCE [LARGE SCALE GENOMIC DNA]</scope>
    <source>
        <strain evidence="7">DSM 16823 / RW262 / RW262</strain>
    </source>
</reference>
<dbReference type="SUPFAM" id="SSF51412">
    <property type="entry name" value="Inosine monophosphate dehydrogenase (IMPDH)"/>
    <property type="match status" value="1"/>
</dbReference>
<comment type="similarity">
    <text evidence="1">Belongs to the nitronate monooxygenase family. NMO class I subfamily.</text>
</comment>
<evidence type="ECO:0000313" key="6">
    <source>
        <dbReference type="EMBL" id="AEA42210.1"/>
    </source>
</evidence>
<dbReference type="RefSeq" id="WP_013684984.1">
    <property type="nucleotide sequence ID" value="NC_015321.1"/>
</dbReference>
<dbReference type="STRING" id="755732.Fluta_0201"/>
<dbReference type="EMBL" id="CP002542">
    <property type="protein sequence ID" value="AEA42210.1"/>
    <property type="molecule type" value="Genomic_DNA"/>
</dbReference>
<dbReference type="FunFam" id="3.20.20.70:FF:000210">
    <property type="entry name" value="2-nitropropane dioxygenase"/>
    <property type="match status" value="1"/>
</dbReference>
<name>F2IBY2_FLUTR</name>
<dbReference type="Gene3D" id="3.20.20.70">
    <property type="entry name" value="Aldolase class I"/>
    <property type="match status" value="1"/>
</dbReference>
<dbReference type="PANTHER" id="PTHR42747">
    <property type="entry name" value="NITRONATE MONOOXYGENASE-RELATED"/>
    <property type="match status" value="1"/>
</dbReference>
<dbReference type="KEGG" id="fte:Fluta_0201"/>
<dbReference type="GO" id="GO:0018580">
    <property type="term" value="F:nitronate monooxygenase activity"/>
    <property type="evidence" value="ECO:0007669"/>
    <property type="project" value="InterPro"/>
</dbReference>
<protein>
    <submittedName>
        <fullName evidence="6">2-nitropropane dioxygenase NPD</fullName>
    </submittedName>
</protein>
<keyword evidence="7" id="KW-1185">Reference proteome</keyword>
<dbReference type="Pfam" id="PF03060">
    <property type="entry name" value="NMO"/>
    <property type="match status" value="1"/>
</dbReference>
<keyword evidence="3" id="KW-0288">FMN</keyword>
<evidence type="ECO:0000256" key="1">
    <source>
        <dbReference type="ARBA" id="ARBA00009881"/>
    </source>
</evidence>
<evidence type="ECO:0000256" key="5">
    <source>
        <dbReference type="ARBA" id="ARBA00023033"/>
    </source>
</evidence>
<keyword evidence="6" id="KW-0223">Dioxygenase</keyword>
<keyword evidence="5" id="KW-0503">Monooxygenase</keyword>
<dbReference type="eggNOG" id="COG2070">
    <property type="taxonomic scope" value="Bacteria"/>
</dbReference>
<proteinExistence type="inferred from homology"/>
<dbReference type="PANTHER" id="PTHR42747:SF4">
    <property type="entry name" value="BLR1330 PROTEIN"/>
    <property type="match status" value="1"/>
</dbReference>
<gene>
    <name evidence="6" type="ordered locus">Fluta_0201</name>
</gene>
<dbReference type="InterPro" id="IPR004136">
    <property type="entry name" value="NMO"/>
</dbReference>
<dbReference type="InterPro" id="IPR013785">
    <property type="entry name" value="Aldolase_TIM"/>
</dbReference>
<dbReference type="GO" id="GO:0051213">
    <property type="term" value="F:dioxygenase activity"/>
    <property type="evidence" value="ECO:0007669"/>
    <property type="project" value="UniProtKB-KW"/>
</dbReference>
<organism evidence="6 7">
    <name type="scientific">Fluviicola taffensis (strain DSM 16823 / NCIMB 13979 / RW262)</name>
    <dbReference type="NCBI Taxonomy" id="755732"/>
    <lineage>
        <taxon>Bacteria</taxon>
        <taxon>Pseudomonadati</taxon>
        <taxon>Bacteroidota</taxon>
        <taxon>Flavobacteriia</taxon>
        <taxon>Flavobacteriales</taxon>
        <taxon>Crocinitomicaceae</taxon>
        <taxon>Fluviicola</taxon>
    </lineage>
</organism>
<evidence type="ECO:0000256" key="3">
    <source>
        <dbReference type="ARBA" id="ARBA00022643"/>
    </source>
</evidence>
<dbReference type="AlphaFoldDB" id="F2IBY2"/>